<feature type="domain" description="ABC3 transporter permease C-terminal" evidence="8">
    <location>
        <begin position="267"/>
        <end position="376"/>
    </location>
</feature>
<feature type="transmembrane region" description="Helical" evidence="7">
    <location>
        <begin position="350"/>
        <end position="369"/>
    </location>
</feature>
<organism evidence="10 11">
    <name type="scientific">Thiomicrorhabdus marina</name>
    <dbReference type="NCBI Taxonomy" id="2818442"/>
    <lineage>
        <taxon>Bacteria</taxon>
        <taxon>Pseudomonadati</taxon>
        <taxon>Pseudomonadota</taxon>
        <taxon>Gammaproteobacteria</taxon>
        <taxon>Thiotrichales</taxon>
        <taxon>Piscirickettsiaceae</taxon>
        <taxon>Thiomicrorhabdus</taxon>
    </lineage>
</organism>
<feature type="transmembrane region" description="Helical" evidence="7">
    <location>
        <begin position="265"/>
        <end position="289"/>
    </location>
</feature>
<dbReference type="InterPro" id="IPR003838">
    <property type="entry name" value="ABC3_permease_C"/>
</dbReference>
<evidence type="ECO:0000256" key="7">
    <source>
        <dbReference type="SAM" id="Phobius"/>
    </source>
</evidence>
<evidence type="ECO:0000256" key="2">
    <source>
        <dbReference type="ARBA" id="ARBA00022448"/>
    </source>
</evidence>
<comment type="subcellular location">
    <subcellularLocation>
        <location evidence="1">Cell membrane</location>
        <topology evidence="1">Multi-pass membrane protein</topology>
    </subcellularLocation>
</comment>
<dbReference type="InterPro" id="IPR025857">
    <property type="entry name" value="MacB_PCD"/>
</dbReference>
<evidence type="ECO:0000256" key="5">
    <source>
        <dbReference type="ARBA" id="ARBA00022989"/>
    </source>
</evidence>
<dbReference type="PANTHER" id="PTHR43738">
    <property type="entry name" value="ABC TRANSPORTER, MEMBRANE PROTEIN"/>
    <property type="match status" value="1"/>
</dbReference>
<protein>
    <submittedName>
        <fullName evidence="10">ABC transporter permease</fullName>
    </submittedName>
</protein>
<evidence type="ECO:0000259" key="8">
    <source>
        <dbReference type="Pfam" id="PF02687"/>
    </source>
</evidence>
<evidence type="ECO:0000256" key="6">
    <source>
        <dbReference type="ARBA" id="ARBA00023136"/>
    </source>
</evidence>
<feature type="domain" description="MacB-like periplasmic core" evidence="9">
    <location>
        <begin position="19"/>
        <end position="237"/>
    </location>
</feature>
<keyword evidence="2" id="KW-0813">Transport</keyword>
<dbReference type="Pfam" id="PF02687">
    <property type="entry name" value="FtsX"/>
    <property type="match status" value="1"/>
</dbReference>
<feature type="transmembrane region" description="Helical" evidence="7">
    <location>
        <begin position="16"/>
        <end position="37"/>
    </location>
</feature>
<gene>
    <name evidence="10" type="ORF">J3998_06965</name>
</gene>
<reference evidence="10 11" key="1">
    <citation type="submission" date="2021-03" db="EMBL/GenBank/DDBJ databases">
        <title>Thiomicrorhabdus sp.nov.,novel sulfur-oxidizing bacteria isolated from coastal sediment.</title>
        <authorList>
            <person name="Liu X."/>
        </authorList>
    </citation>
    <scope>NUCLEOTIDE SEQUENCE [LARGE SCALE GENOMIC DNA]</scope>
    <source>
        <strain evidence="10 11">6S2-11</strain>
    </source>
</reference>
<evidence type="ECO:0000313" key="10">
    <source>
        <dbReference type="EMBL" id="MBO1927316.1"/>
    </source>
</evidence>
<keyword evidence="11" id="KW-1185">Reference proteome</keyword>
<evidence type="ECO:0000256" key="1">
    <source>
        <dbReference type="ARBA" id="ARBA00004651"/>
    </source>
</evidence>
<keyword evidence="4 7" id="KW-0812">Transmembrane</keyword>
<sequence length="382" mass="42245">MINLAYKDIRHTLSKFLVTAMGVGMLLGIVLIMIGVYRGMADDARMLLRDINADLWVVQQQTLGPFAESSRLHQDTQDILRALDGVDKTAALTLQNIQLYNRQQQAVRVMAVGFDPAGDFQVIPAQRILAGRSLRAQHFEMVVTDKTGFQLGEQIALGRDTYHVVGVVQGSVSSSGDPLVYISLKDAQNVQFSYSNPRIRNDRARGLLGQNTQLVNTVVAKVRPGYSAQEVAEQIETWKHLTAYTHEQQATILSRNVIERSSKQIGLFTAILVLVSGIIIGLIIYTMTLEKIKEISIMKLIGIPNRMVVKMIMQETLLLGAIAFVFGNIFAHLIYAQFPKRVVLMWNDSLLLFAIILTASFLASLVGVYKVMKADPASAIGG</sequence>
<evidence type="ECO:0000313" key="11">
    <source>
        <dbReference type="Proteomes" id="UP000664835"/>
    </source>
</evidence>
<comment type="caution">
    <text evidence="10">The sequence shown here is derived from an EMBL/GenBank/DDBJ whole genome shotgun (WGS) entry which is preliminary data.</text>
</comment>
<evidence type="ECO:0000256" key="4">
    <source>
        <dbReference type="ARBA" id="ARBA00022692"/>
    </source>
</evidence>
<keyword evidence="6 7" id="KW-0472">Membrane</keyword>
<dbReference type="EMBL" id="JAGETV010000009">
    <property type="protein sequence ID" value="MBO1927316.1"/>
    <property type="molecule type" value="Genomic_DNA"/>
</dbReference>
<name>A0ABS3Q4W5_9GAMM</name>
<dbReference type="Proteomes" id="UP000664835">
    <property type="component" value="Unassembled WGS sequence"/>
</dbReference>
<evidence type="ECO:0000259" key="9">
    <source>
        <dbReference type="Pfam" id="PF12704"/>
    </source>
</evidence>
<accession>A0ABS3Q4W5</accession>
<dbReference type="PANTHER" id="PTHR43738:SF1">
    <property type="entry name" value="HEMIN TRANSPORT SYSTEM PERMEASE PROTEIN HRTB-RELATED"/>
    <property type="match status" value="1"/>
</dbReference>
<keyword evidence="5 7" id="KW-1133">Transmembrane helix</keyword>
<proteinExistence type="predicted"/>
<feature type="transmembrane region" description="Helical" evidence="7">
    <location>
        <begin position="316"/>
        <end position="338"/>
    </location>
</feature>
<dbReference type="InterPro" id="IPR051125">
    <property type="entry name" value="ABC-4/HrtB_transporter"/>
</dbReference>
<dbReference type="Pfam" id="PF12704">
    <property type="entry name" value="MacB_PCD"/>
    <property type="match status" value="1"/>
</dbReference>
<dbReference type="RefSeq" id="WP_208149162.1">
    <property type="nucleotide sequence ID" value="NZ_JAGETV010000009.1"/>
</dbReference>
<evidence type="ECO:0000256" key="3">
    <source>
        <dbReference type="ARBA" id="ARBA00022475"/>
    </source>
</evidence>
<keyword evidence="3" id="KW-1003">Cell membrane</keyword>